<accession>A0A1H8T9S3</accession>
<dbReference type="GO" id="GO:0043571">
    <property type="term" value="P:maintenance of CRISPR repeat elements"/>
    <property type="evidence" value="ECO:0007669"/>
    <property type="project" value="InterPro"/>
</dbReference>
<dbReference type="InterPro" id="IPR013396">
    <property type="entry name" value="CRISPR-assoc_prot_Csy4"/>
</dbReference>
<protein>
    <submittedName>
        <fullName evidence="2">CRISPR-associated protein, Csy4 family</fullName>
    </submittedName>
</protein>
<dbReference type="NCBIfam" id="TIGR02563">
    <property type="entry name" value="cas_Csy4"/>
    <property type="match status" value="1"/>
</dbReference>
<dbReference type="GO" id="GO:0004519">
    <property type="term" value="F:endonuclease activity"/>
    <property type="evidence" value="ECO:0007669"/>
    <property type="project" value="InterPro"/>
</dbReference>
<organism evidence="2 3">
    <name type="scientific">Aquisalimonas asiatica</name>
    <dbReference type="NCBI Taxonomy" id="406100"/>
    <lineage>
        <taxon>Bacteria</taxon>
        <taxon>Pseudomonadati</taxon>
        <taxon>Pseudomonadota</taxon>
        <taxon>Gammaproteobacteria</taxon>
        <taxon>Chromatiales</taxon>
        <taxon>Ectothiorhodospiraceae</taxon>
        <taxon>Aquisalimonas</taxon>
    </lineage>
</organism>
<dbReference type="InterPro" id="IPR042564">
    <property type="entry name" value="CRISPR-Cas6/Csy4_sf"/>
</dbReference>
<dbReference type="CDD" id="cd09739">
    <property type="entry name" value="Cas6_I-F"/>
    <property type="match status" value="1"/>
</dbReference>
<feature type="region of interest" description="Disordered" evidence="1">
    <location>
        <begin position="107"/>
        <end position="127"/>
    </location>
</feature>
<keyword evidence="3" id="KW-1185">Reference proteome</keyword>
<dbReference type="STRING" id="406100.SAMN04488052_1042"/>
<dbReference type="Pfam" id="PF09618">
    <property type="entry name" value="Cas_Csy4"/>
    <property type="match status" value="1"/>
</dbReference>
<dbReference type="Proteomes" id="UP000199657">
    <property type="component" value="Unassembled WGS sequence"/>
</dbReference>
<sequence length="188" mass="21369">MDRYVDIQLRPDPDFSPPMLMGALFSKLHRALVALGADDIGVSFPSYTKSPRGLGDKLRLHGTIQALSQLMEKGWLSGMYDHVAVTGIESVPDQDVRYRLVRRRQPKTNAERLRRRRAKRHGESLEQARAHIPDSVERATDLPFVTVRSLSTGERFSLFIEHGELWNSPQPGAFNRYGLSQDATIPWF</sequence>
<dbReference type="Gene3D" id="3.30.70.2540">
    <property type="entry name" value="CRISPR-associated endoribonuclease Cas6/Csy4"/>
    <property type="match status" value="1"/>
</dbReference>
<evidence type="ECO:0000256" key="1">
    <source>
        <dbReference type="SAM" id="MobiDB-lite"/>
    </source>
</evidence>
<proteinExistence type="predicted"/>
<evidence type="ECO:0000313" key="3">
    <source>
        <dbReference type="Proteomes" id="UP000199657"/>
    </source>
</evidence>
<evidence type="ECO:0000313" key="2">
    <source>
        <dbReference type="EMBL" id="SEO87810.1"/>
    </source>
</evidence>
<dbReference type="AlphaFoldDB" id="A0A1H8T9S3"/>
<gene>
    <name evidence="2" type="ORF">SAMN04488052_1042</name>
</gene>
<dbReference type="EMBL" id="FOEG01000004">
    <property type="protein sequence ID" value="SEO87810.1"/>
    <property type="molecule type" value="Genomic_DNA"/>
</dbReference>
<dbReference type="OrthoDB" id="259831at2"/>
<reference evidence="2 3" key="1">
    <citation type="submission" date="2016-10" db="EMBL/GenBank/DDBJ databases">
        <authorList>
            <person name="de Groot N.N."/>
        </authorList>
    </citation>
    <scope>NUCLEOTIDE SEQUENCE [LARGE SCALE GENOMIC DNA]</scope>
    <source>
        <strain evidence="2 3">CGMCC 1.6291</strain>
    </source>
</reference>
<dbReference type="RefSeq" id="WP_091644021.1">
    <property type="nucleotide sequence ID" value="NZ_FOEG01000004.1"/>
</dbReference>
<name>A0A1H8T9S3_9GAMM</name>